<keyword evidence="4 6" id="KW-1133">Transmembrane helix</keyword>
<keyword evidence="8" id="KW-1185">Reference proteome</keyword>
<evidence type="ECO:0000256" key="1">
    <source>
        <dbReference type="ARBA" id="ARBA00004167"/>
    </source>
</evidence>
<sequence length="203" mass="23039">MIAPKQDSVSINSDAGKKPKRNFLGILVWYLGFLILIPLFVHIANINSIKKLKIKISESEANIDTQLMRRRDTMLKLIEEVKGSIKFEKETLTTITAMRTGAGIEQSMKNASFLNSLQKNINVQIENYPNLKTNELIRGLMQTTEEIESSIAFTRTEYNQSVSLFNQKINTYPNNQAAAALKCKNIAFFEIADWDRDDVTVGF</sequence>
<keyword evidence="3 6" id="KW-0812">Transmembrane</keyword>
<evidence type="ECO:0000313" key="8">
    <source>
        <dbReference type="Proteomes" id="UP000094378"/>
    </source>
</evidence>
<dbReference type="Pfam" id="PF04011">
    <property type="entry name" value="LemA"/>
    <property type="match status" value="1"/>
</dbReference>
<dbReference type="PANTHER" id="PTHR34478">
    <property type="entry name" value="PROTEIN LEMA"/>
    <property type="match status" value="1"/>
</dbReference>
<dbReference type="STRING" id="216938.SHELI_v1c02220"/>
<keyword evidence="5 6" id="KW-0472">Membrane</keyword>
<dbReference type="Proteomes" id="UP000094378">
    <property type="component" value="Chromosome"/>
</dbReference>
<organism evidence="7 8">
    <name type="scientific">Spiroplasma helicoides</name>
    <dbReference type="NCBI Taxonomy" id="216938"/>
    <lineage>
        <taxon>Bacteria</taxon>
        <taxon>Bacillati</taxon>
        <taxon>Mycoplasmatota</taxon>
        <taxon>Mollicutes</taxon>
        <taxon>Entomoplasmatales</taxon>
        <taxon>Spiroplasmataceae</taxon>
        <taxon>Spiroplasma</taxon>
    </lineage>
</organism>
<evidence type="ECO:0000256" key="3">
    <source>
        <dbReference type="ARBA" id="ARBA00022692"/>
    </source>
</evidence>
<comment type="subcellular location">
    <subcellularLocation>
        <location evidence="1">Membrane</location>
        <topology evidence="1">Single-pass membrane protein</topology>
    </subcellularLocation>
</comment>
<evidence type="ECO:0000256" key="6">
    <source>
        <dbReference type="SAM" id="Phobius"/>
    </source>
</evidence>
<feature type="transmembrane region" description="Helical" evidence="6">
    <location>
        <begin position="23"/>
        <end position="46"/>
    </location>
</feature>
<dbReference type="Gene3D" id="1.20.1440.20">
    <property type="entry name" value="LemA-like domain"/>
    <property type="match status" value="1"/>
</dbReference>
<dbReference type="RefSeq" id="WP_069115951.1">
    <property type="nucleotide sequence ID" value="NZ_CP017015.1"/>
</dbReference>
<evidence type="ECO:0000313" key="7">
    <source>
        <dbReference type="EMBL" id="AOG60177.1"/>
    </source>
</evidence>
<reference evidence="7 8" key="1">
    <citation type="submission" date="2016-08" db="EMBL/GenBank/DDBJ databases">
        <title>Complete genome sequence of Spiroplasma helicoides TABS-2 (DSM 22551).</title>
        <authorList>
            <person name="Shen W.-Y."/>
            <person name="Lo W.-S."/>
            <person name="Lai Y.-C."/>
            <person name="Kuo C.-H."/>
        </authorList>
    </citation>
    <scope>NUCLEOTIDE SEQUENCE [LARGE SCALE GENOMIC DNA]</scope>
    <source>
        <strain evidence="7 8">TABS-2</strain>
    </source>
</reference>
<dbReference type="OrthoDB" id="384498at2"/>
<dbReference type="SUPFAM" id="SSF140478">
    <property type="entry name" value="LemA-like"/>
    <property type="match status" value="1"/>
</dbReference>
<gene>
    <name evidence="7" type="primary">lemA</name>
    <name evidence="7" type="ORF">SHELI_v1c02220</name>
</gene>
<accession>A0A1B3SJS5</accession>
<dbReference type="GO" id="GO:0016020">
    <property type="term" value="C:membrane"/>
    <property type="evidence" value="ECO:0007669"/>
    <property type="project" value="UniProtKB-SubCell"/>
</dbReference>
<dbReference type="KEGG" id="shj:SHELI_v1c02220"/>
<dbReference type="PANTHER" id="PTHR34478:SF1">
    <property type="entry name" value="PROTEIN LEMA"/>
    <property type="match status" value="1"/>
</dbReference>
<comment type="similarity">
    <text evidence="2">Belongs to the LemA family.</text>
</comment>
<evidence type="ECO:0000256" key="2">
    <source>
        <dbReference type="ARBA" id="ARBA00008854"/>
    </source>
</evidence>
<protein>
    <submittedName>
        <fullName evidence="7">LemA family protein</fullName>
    </submittedName>
</protein>
<dbReference type="InterPro" id="IPR007156">
    <property type="entry name" value="MamQ_LemA"/>
</dbReference>
<proteinExistence type="inferred from homology"/>
<name>A0A1B3SJS5_9MOLU</name>
<evidence type="ECO:0000256" key="4">
    <source>
        <dbReference type="ARBA" id="ARBA00022989"/>
    </source>
</evidence>
<dbReference type="AlphaFoldDB" id="A0A1B3SJS5"/>
<dbReference type="EMBL" id="CP017015">
    <property type="protein sequence ID" value="AOG60177.1"/>
    <property type="molecule type" value="Genomic_DNA"/>
</dbReference>
<evidence type="ECO:0000256" key="5">
    <source>
        <dbReference type="ARBA" id="ARBA00023136"/>
    </source>
</evidence>
<dbReference type="InterPro" id="IPR023353">
    <property type="entry name" value="LemA-like_dom_sf"/>
</dbReference>